<sequence length="553" mass="60771">MVVTRKRKQDDSGGGTTTGTPGSMRTTARCVSGSGTPVTTRRSRRVTDTVTTTPKTSAVKQKVTIPDAKTPVVKQKVTIPDIKTPEEPPQTESKDDELADTTESPLQRKCVVKLKNIATPIPQAGGEKDVSGSKVALASTPRRSRRLSGSLEDASKGDKDTGAAGSTPKVSTPRRSRRLSGSGLDDSSQDTPSKKSFTIARILGVEEKPKEEVIKRNILPVIEEDAEQVAGSPKKNVTKEVLVSEDQEEEEVDSAIPIVTQAKSESQTKRVVPEKSTLINQEAKTTVDSPVDDGDVKLYLSADDSTDAHQQKPDEVMETEDIVTSSAVDNTASDNSNKEVETKGELNGTIDSEKPRINSKKVSHVTESNAGQETKAESKESSTVDGSHVPSNTPLDENANKDKMSGLNTQPLVSAGVKKAYKVIPEMEKKIDQLRSIPKGRSVSGRWWKAEKQRFRSINKDASGKKSWSRKMQLKQWRGDVMAKSAAIEAEKLKKKEDLKERQKLNKTRREENARKSEIVQVIKDPRKIKKMKRKQLRYLATRDTTNMQPVQP</sequence>
<reference evidence="11" key="1">
    <citation type="submission" date="2020-07" db="EMBL/GenBank/DDBJ databases">
        <title>The High-quality genome of the commercially important snow crab, Chionoecetes opilio.</title>
        <authorList>
            <person name="Jeong J.-H."/>
            <person name="Ryu S."/>
        </authorList>
    </citation>
    <scope>NUCLEOTIDE SEQUENCE</scope>
    <source>
        <strain evidence="11">MADBK_172401_WGS</strain>
        <tissue evidence="11">Digestive gland</tissue>
    </source>
</reference>
<evidence type="ECO:0000256" key="5">
    <source>
        <dbReference type="ARBA" id="ARBA00022553"/>
    </source>
</evidence>
<keyword evidence="12" id="KW-1185">Reference proteome</keyword>
<feature type="compositionally biased region" description="Low complexity" evidence="10">
    <location>
        <begin position="48"/>
        <end position="59"/>
    </location>
</feature>
<dbReference type="GO" id="GO:0006364">
    <property type="term" value="P:rRNA processing"/>
    <property type="evidence" value="ECO:0007669"/>
    <property type="project" value="UniProtKB-KW"/>
</dbReference>
<comment type="function">
    <text evidence="9">Required for proper chromosome segregation during mitosis and error-free mitotic progression.</text>
</comment>
<evidence type="ECO:0000256" key="3">
    <source>
        <dbReference type="ARBA" id="ARBA00016738"/>
    </source>
</evidence>
<dbReference type="InterPro" id="IPR026570">
    <property type="entry name" value="CCDC86"/>
</dbReference>
<gene>
    <name evidence="11" type="primary">CCDC86</name>
    <name evidence="11" type="ORF">GWK47_046304</name>
</gene>
<dbReference type="GO" id="GO:0005694">
    <property type="term" value="C:chromosome"/>
    <property type="evidence" value="ECO:0007669"/>
    <property type="project" value="UniProtKB-SubCell"/>
</dbReference>
<evidence type="ECO:0000256" key="7">
    <source>
        <dbReference type="ARBA" id="ARBA00023054"/>
    </source>
</evidence>
<feature type="compositionally biased region" description="Polar residues" evidence="10">
    <location>
        <begin position="383"/>
        <end position="395"/>
    </location>
</feature>
<evidence type="ECO:0000256" key="4">
    <source>
        <dbReference type="ARBA" id="ARBA00022454"/>
    </source>
</evidence>
<comment type="caution">
    <text evidence="11">The sequence shown here is derived from an EMBL/GenBank/DDBJ whole genome shotgun (WGS) entry which is preliminary data.</text>
</comment>
<proteinExistence type="predicted"/>
<keyword evidence="7" id="KW-0175">Coiled coil</keyword>
<comment type="subcellular location">
    <subcellularLocation>
        <location evidence="1">Chromosome</location>
    </subcellularLocation>
    <subcellularLocation>
        <location evidence="2">Nucleus</location>
        <location evidence="2">Nucleolus</location>
    </subcellularLocation>
</comment>
<evidence type="ECO:0000256" key="1">
    <source>
        <dbReference type="ARBA" id="ARBA00004286"/>
    </source>
</evidence>
<evidence type="ECO:0000256" key="10">
    <source>
        <dbReference type="SAM" id="MobiDB-lite"/>
    </source>
</evidence>
<dbReference type="OrthoDB" id="6374285at2759"/>
<dbReference type="Proteomes" id="UP000770661">
    <property type="component" value="Unassembled WGS sequence"/>
</dbReference>
<accession>A0A8J4Y4U5</accession>
<dbReference type="EMBL" id="JACEEZ010011004">
    <property type="protein sequence ID" value="KAG0721508.1"/>
    <property type="molecule type" value="Genomic_DNA"/>
</dbReference>
<evidence type="ECO:0000256" key="8">
    <source>
        <dbReference type="ARBA" id="ARBA00023242"/>
    </source>
</evidence>
<evidence type="ECO:0000313" key="12">
    <source>
        <dbReference type="Proteomes" id="UP000770661"/>
    </source>
</evidence>
<feature type="region of interest" description="Disordered" evidence="10">
    <location>
        <begin position="75"/>
        <end position="196"/>
    </location>
</feature>
<dbReference type="AlphaFoldDB" id="A0A8J4Y4U5"/>
<dbReference type="PANTHER" id="PTHR13557:SF1">
    <property type="entry name" value="COILED-COIL DOMAIN-CONTAINING PROTEIN 86"/>
    <property type="match status" value="1"/>
</dbReference>
<keyword evidence="6" id="KW-0164">Citrullination</keyword>
<name>A0A8J4Y4U5_CHIOP</name>
<keyword evidence="4" id="KW-0158">Chromosome</keyword>
<feature type="compositionally biased region" description="Polar residues" evidence="10">
    <location>
        <begin position="322"/>
        <end position="335"/>
    </location>
</feature>
<evidence type="ECO:0000313" key="11">
    <source>
        <dbReference type="EMBL" id="KAG0721508.1"/>
    </source>
</evidence>
<organism evidence="11 12">
    <name type="scientific">Chionoecetes opilio</name>
    <name type="common">Atlantic snow crab</name>
    <name type="synonym">Cancer opilio</name>
    <dbReference type="NCBI Taxonomy" id="41210"/>
    <lineage>
        <taxon>Eukaryota</taxon>
        <taxon>Metazoa</taxon>
        <taxon>Ecdysozoa</taxon>
        <taxon>Arthropoda</taxon>
        <taxon>Crustacea</taxon>
        <taxon>Multicrustacea</taxon>
        <taxon>Malacostraca</taxon>
        <taxon>Eumalacostraca</taxon>
        <taxon>Eucarida</taxon>
        <taxon>Decapoda</taxon>
        <taxon>Pleocyemata</taxon>
        <taxon>Brachyura</taxon>
        <taxon>Eubrachyura</taxon>
        <taxon>Majoidea</taxon>
        <taxon>Majidae</taxon>
        <taxon>Chionoecetes</taxon>
    </lineage>
</organism>
<feature type="region of interest" description="Disordered" evidence="10">
    <location>
        <begin position="300"/>
        <end position="415"/>
    </location>
</feature>
<evidence type="ECO:0000256" key="2">
    <source>
        <dbReference type="ARBA" id="ARBA00004604"/>
    </source>
</evidence>
<dbReference type="PANTHER" id="PTHR13557">
    <property type="entry name" value="COILED-COIL DOMAIN-CONTAINING PROTEIN 86"/>
    <property type="match status" value="1"/>
</dbReference>
<keyword evidence="8" id="KW-0539">Nucleus</keyword>
<keyword evidence="5" id="KW-0597">Phosphoprotein</keyword>
<evidence type="ECO:0000256" key="9">
    <source>
        <dbReference type="ARBA" id="ARBA00093307"/>
    </source>
</evidence>
<feature type="region of interest" description="Disordered" evidence="10">
    <location>
        <begin position="1"/>
        <end position="59"/>
    </location>
</feature>
<dbReference type="GO" id="GO:0005730">
    <property type="term" value="C:nucleolus"/>
    <property type="evidence" value="ECO:0007669"/>
    <property type="project" value="UniProtKB-SubCell"/>
</dbReference>
<feature type="compositionally biased region" description="Basic and acidic residues" evidence="10">
    <location>
        <begin position="306"/>
        <end position="315"/>
    </location>
</feature>
<protein>
    <recommendedName>
        <fullName evidence="3">Coiled-coil domain-containing protein 86</fullName>
    </recommendedName>
</protein>
<evidence type="ECO:0000256" key="6">
    <source>
        <dbReference type="ARBA" id="ARBA00022934"/>
    </source>
</evidence>